<evidence type="ECO:0000256" key="2">
    <source>
        <dbReference type="ARBA" id="ARBA00007168"/>
    </source>
</evidence>
<dbReference type="GO" id="GO:0005886">
    <property type="term" value="C:plasma membrane"/>
    <property type="evidence" value="ECO:0007669"/>
    <property type="project" value="UniProtKB-SubCell"/>
</dbReference>
<name>A0AAN8X8B7_HALRR</name>
<reference evidence="8 9" key="1">
    <citation type="submission" date="2023-11" db="EMBL/GenBank/DDBJ databases">
        <title>Halocaridina rubra genome assembly.</title>
        <authorList>
            <person name="Smith C."/>
        </authorList>
    </citation>
    <scope>NUCLEOTIDE SEQUENCE [LARGE SCALE GENOMIC DNA]</scope>
    <source>
        <strain evidence="8">EP-1</strain>
        <tissue evidence="8">Whole</tissue>
    </source>
</reference>
<feature type="transmembrane region" description="Helical" evidence="7">
    <location>
        <begin position="642"/>
        <end position="663"/>
    </location>
</feature>
<dbReference type="AlphaFoldDB" id="A0AAN8X8B7"/>
<feature type="transmembrane region" description="Helical" evidence="7">
    <location>
        <begin position="227"/>
        <end position="247"/>
    </location>
</feature>
<evidence type="ECO:0000256" key="5">
    <source>
        <dbReference type="ARBA" id="ARBA00023136"/>
    </source>
</evidence>
<comment type="caution">
    <text evidence="8">The sequence shown here is derived from an EMBL/GenBank/DDBJ whole genome shotgun (WGS) entry which is preliminary data.</text>
</comment>
<dbReference type="GO" id="GO:0022857">
    <property type="term" value="F:transmembrane transporter activity"/>
    <property type="evidence" value="ECO:0007669"/>
    <property type="project" value="UniProtKB-UniRule"/>
</dbReference>
<protein>
    <recommendedName>
        <fullName evidence="7">Choline transporter-like protein</fullName>
    </recommendedName>
</protein>
<evidence type="ECO:0000313" key="8">
    <source>
        <dbReference type="EMBL" id="KAK7076338.1"/>
    </source>
</evidence>
<comment type="subcellular location">
    <subcellularLocation>
        <location evidence="7">Cell membrane</location>
        <topology evidence="7">Multi-pass membrane protein</topology>
    </subcellularLocation>
    <subcellularLocation>
        <location evidence="1">Membrane</location>
        <topology evidence="1">Multi-pass membrane protein</topology>
    </subcellularLocation>
</comment>
<feature type="transmembrane region" description="Helical" evidence="7">
    <location>
        <begin position="313"/>
        <end position="334"/>
    </location>
</feature>
<comment type="similarity">
    <text evidence="2 7">Belongs to the CTL (choline transporter-like) family.</text>
</comment>
<keyword evidence="3 7" id="KW-0812">Transmembrane</keyword>
<keyword evidence="9" id="KW-1185">Reference proteome</keyword>
<gene>
    <name evidence="8" type="ORF">SK128_014359</name>
</gene>
<feature type="transmembrane region" description="Helical" evidence="7">
    <location>
        <begin position="341"/>
        <end position="360"/>
    </location>
</feature>
<feature type="transmembrane region" description="Helical" evidence="7">
    <location>
        <begin position="497"/>
        <end position="521"/>
    </location>
</feature>
<evidence type="ECO:0000256" key="3">
    <source>
        <dbReference type="ARBA" id="ARBA00022692"/>
    </source>
</evidence>
<accession>A0AAN8X8B7</accession>
<feature type="transmembrane region" description="Helical" evidence="7">
    <location>
        <begin position="32"/>
        <end position="54"/>
    </location>
</feature>
<evidence type="ECO:0000313" key="9">
    <source>
        <dbReference type="Proteomes" id="UP001381693"/>
    </source>
</evidence>
<dbReference type="PANTHER" id="PTHR12385">
    <property type="entry name" value="CHOLINE TRANSPORTER-LIKE (SLC FAMILY 44)"/>
    <property type="match status" value="1"/>
</dbReference>
<evidence type="ECO:0000256" key="7">
    <source>
        <dbReference type="RuleBase" id="RU368066"/>
    </source>
</evidence>
<sequence length="705" mass="78913">MGKKRYVDERGEPVKFDPEFKGPIKNRSCTDILCLLLFLAFLVGWGVVAGFAAMHGDPSRLLYPTDSHGRVCGKDPGLENKTFLLFFDLTRCATPKVIATGCPTPQVCVQECPKENWFYVPVTGESDKSKLICIDGVKPTESSKTVKELVSDGSCAYYYVESQPLAGRCIPTVSGLGDIDIDGKPMVNIDNSTVTGAALAKASKYLAKFYQASEVAEGVFQDIKTTWWILLIGFVVAMVVSVIWIFLLRFISAVMIWFSVIAFIGLSGFGCYYTLNKYLTLRKDNNSTSSGMSLAEVEFTSEFSKYAELETTWLILFIITLVVLVVCLLVLIFLRKRINIAIALIGQASKAVGDIMSTLMFPIIPYILHLLFITFFCAVALFLSSAGEAQYRVMCPAGGCGCIEPNSRIVENATCNFETFDNTSCPGASCQFFTYYVDPNIPRLHIFNVFALFWSMFFVSAFGEMVLAGTFASWYWAFNKSKDVPTLAVTESFGRTLRYHVGTLAFGSLIIAIVRMIRVILEYIDHKVRQQTDSKIVRCIMCCCRCCLWCLEKFLKFINRNAYVYCSIYGKNFCVSAKNAFSLIMRNIARVVVLDKVCDFLLFIGKIVVVGIVGIASFFIFSGEVPGIRDNLPEMNYYLTPVIIITIGTFFIASAFFSVYAMAVDTLFLCFLEDCERNDGSAEKPYFMSKDLMKILEKKNKFKEE</sequence>
<comment type="function">
    <text evidence="7">Choline transporter.</text>
</comment>
<feature type="transmembrane region" description="Helical" evidence="7">
    <location>
        <begin position="254"/>
        <end position="275"/>
    </location>
</feature>
<dbReference type="Pfam" id="PF04515">
    <property type="entry name" value="Choline_transpo"/>
    <property type="match status" value="1"/>
</dbReference>
<evidence type="ECO:0000256" key="1">
    <source>
        <dbReference type="ARBA" id="ARBA00004141"/>
    </source>
</evidence>
<evidence type="ECO:0000256" key="6">
    <source>
        <dbReference type="ARBA" id="ARBA00023180"/>
    </source>
</evidence>
<feature type="transmembrane region" description="Helical" evidence="7">
    <location>
        <begin position="600"/>
        <end position="622"/>
    </location>
</feature>
<dbReference type="InterPro" id="IPR007603">
    <property type="entry name" value="Choline_transptr-like"/>
</dbReference>
<keyword evidence="5 7" id="KW-0472">Membrane</keyword>
<dbReference type="Proteomes" id="UP001381693">
    <property type="component" value="Unassembled WGS sequence"/>
</dbReference>
<evidence type="ECO:0000256" key="4">
    <source>
        <dbReference type="ARBA" id="ARBA00022989"/>
    </source>
</evidence>
<organism evidence="8 9">
    <name type="scientific">Halocaridina rubra</name>
    <name type="common">Hawaiian red shrimp</name>
    <dbReference type="NCBI Taxonomy" id="373956"/>
    <lineage>
        <taxon>Eukaryota</taxon>
        <taxon>Metazoa</taxon>
        <taxon>Ecdysozoa</taxon>
        <taxon>Arthropoda</taxon>
        <taxon>Crustacea</taxon>
        <taxon>Multicrustacea</taxon>
        <taxon>Malacostraca</taxon>
        <taxon>Eumalacostraca</taxon>
        <taxon>Eucarida</taxon>
        <taxon>Decapoda</taxon>
        <taxon>Pleocyemata</taxon>
        <taxon>Caridea</taxon>
        <taxon>Atyoidea</taxon>
        <taxon>Atyidae</taxon>
        <taxon>Halocaridina</taxon>
    </lineage>
</organism>
<dbReference type="PANTHER" id="PTHR12385:SF14">
    <property type="entry name" value="CHOLINE TRANSPORTER-LIKE 2"/>
    <property type="match status" value="1"/>
</dbReference>
<keyword evidence="4 7" id="KW-1133">Transmembrane helix</keyword>
<dbReference type="EMBL" id="JAXCGZ010009716">
    <property type="protein sequence ID" value="KAK7076338.1"/>
    <property type="molecule type" value="Genomic_DNA"/>
</dbReference>
<feature type="transmembrane region" description="Helical" evidence="7">
    <location>
        <begin position="449"/>
        <end position="477"/>
    </location>
</feature>
<keyword evidence="6" id="KW-0325">Glycoprotein</keyword>
<proteinExistence type="inferred from homology"/>
<feature type="transmembrane region" description="Helical" evidence="7">
    <location>
        <begin position="366"/>
        <end position="384"/>
    </location>
</feature>